<evidence type="ECO:0000256" key="1">
    <source>
        <dbReference type="SAM" id="Phobius"/>
    </source>
</evidence>
<comment type="caution">
    <text evidence="2">The sequence shown here is derived from an EMBL/GenBank/DDBJ whole genome shotgun (WGS) entry which is preliminary data.</text>
</comment>
<dbReference type="EMBL" id="SDCT01000011">
    <property type="protein sequence ID" value="TCX91958.1"/>
    <property type="molecule type" value="Genomic_DNA"/>
</dbReference>
<keyword evidence="1" id="KW-1133">Transmembrane helix</keyword>
<proteinExistence type="predicted"/>
<keyword evidence="1" id="KW-0812">Transmembrane</keyword>
<feature type="transmembrane region" description="Helical" evidence="1">
    <location>
        <begin position="60"/>
        <end position="78"/>
    </location>
</feature>
<feature type="transmembrane region" description="Helical" evidence="1">
    <location>
        <begin position="33"/>
        <end position="54"/>
    </location>
</feature>
<reference evidence="2" key="1">
    <citation type="submission" date="2019-01" db="EMBL/GenBank/DDBJ databases">
        <authorList>
            <person name="Lista F."/>
            <person name="Anselmo A."/>
        </authorList>
    </citation>
    <scope>NUCLEOTIDE SEQUENCE</scope>
    <source>
        <strain evidence="2">3S</strain>
    </source>
</reference>
<accession>A0A483MXI5</accession>
<dbReference type="AlphaFoldDB" id="A0A483MXI5"/>
<gene>
    <name evidence="2" type="ORF">ETF13_09170</name>
</gene>
<keyword evidence="1" id="KW-0472">Membrane</keyword>
<sequence length="80" mass="9714">MTLNRTEKTAVGYRKVHFFALTKTAVNRKWTCLSALFDLISYISIVYLIDFVVFNYNLNWLVHLVIYYFHPFFNCYYARR</sequence>
<protein>
    <submittedName>
        <fullName evidence="2">Uncharacterized protein</fullName>
    </submittedName>
</protein>
<organism evidence="2">
    <name type="scientific">Klebsiella pneumoniae</name>
    <dbReference type="NCBI Taxonomy" id="573"/>
    <lineage>
        <taxon>Bacteria</taxon>
        <taxon>Pseudomonadati</taxon>
        <taxon>Pseudomonadota</taxon>
        <taxon>Gammaproteobacteria</taxon>
        <taxon>Enterobacterales</taxon>
        <taxon>Enterobacteriaceae</taxon>
        <taxon>Klebsiella/Raoultella group</taxon>
        <taxon>Klebsiella</taxon>
        <taxon>Klebsiella pneumoniae complex</taxon>
    </lineage>
</organism>
<name>A0A483MXI5_KLEPN</name>
<evidence type="ECO:0000313" key="2">
    <source>
        <dbReference type="EMBL" id="TCX91958.1"/>
    </source>
</evidence>